<dbReference type="PANTHER" id="PTHR46796">
    <property type="entry name" value="HTH-TYPE TRANSCRIPTIONAL ACTIVATOR RHAS-RELATED"/>
    <property type="match status" value="1"/>
</dbReference>
<keyword evidence="2" id="KW-0238">DNA-binding</keyword>
<keyword evidence="3" id="KW-0804">Transcription</keyword>
<evidence type="ECO:0000256" key="3">
    <source>
        <dbReference type="ARBA" id="ARBA00023163"/>
    </source>
</evidence>
<evidence type="ECO:0000256" key="2">
    <source>
        <dbReference type="ARBA" id="ARBA00023125"/>
    </source>
</evidence>
<reference evidence="6" key="1">
    <citation type="journal article" date="2019" name="Int. J. Syst. Evol. Microbiol.">
        <title>The Global Catalogue of Microorganisms (GCM) 10K type strain sequencing project: providing services to taxonomists for standard genome sequencing and annotation.</title>
        <authorList>
            <consortium name="The Broad Institute Genomics Platform"/>
            <consortium name="The Broad Institute Genome Sequencing Center for Infectious Disease"/>
            <person name="Wu L."/>
            <person name="Ma J."/>
        </authorList>
    </citation>
    <scope>NUCLEOTIDE SEQUENCE [LARGE SCALE GENOMIC DNA]</scope>
    <source>
        <strain evidence="6">NBRC 110633</strain>
    </source>
</reference>
<dbReference type="Pfam" id="PF12833">
    <property type="entry name" value="HTH_18"/>
    <property type="match status" value="1"/>
</dbReference>
<evidence type="ECO:0000256" key="1">
    <source>
        <dbReference type="ARBA" id="ARBA00023015"/>
    </source>
</evidence>
<organism evidence="5 6">
    <name type="scientific">Vibrio hyugaensis</name>
    <dbReference type="NCBI Taxonomy" id="1534743"/>
    <lineage>
        <taxon>Bacteria</taxon>
        <taxon>Pseudomonadati</taxon>
        <taxon>Pseudomonadota</taxon>
        <taxon>Gammaproteobacteria</taxon>
        <taxon>Vibrionales</taxon>
        <taxon>Vibrionaceae</taxon>
        <taxon>Vibrio</taxon>
    </lineage>
</organism>
<accession>A0ABQ5Y9H1</accession>
<comment type="caution">
    <text evidence="5">The sequence shown here is derived from an EMBL/GenBank/DDBJ whole genome shotgun (WGS) entry which is preliminary data.</text>
</comment>
<dbReference type="InterPro" id="IPR050204">
    <property type="entry name" value="AraC_XylS_family_regulators"/>
</dbReference>
<dbReference type="RefSeq" id="WP_045396650.1">
    <property type="nucleotide sequence ID" value="NZ_BBLD01000008.1"/>
</dbReference>
<dbReference type="InterPro" id="IPR018060">
    <property type="entry name" value="HTH_AraC"/>
</dbReference>
<dbReference type="Proteomes" id="UP001156669">
    <property type="component" value="Unassembled WGS sequence"/>
</dbReference>
<dbReference type="EMBL" id="BSOE01000058">
    <property type="protein sequence ID" value="GLR06739.1"/>
    <property type="molecule type" value="Genomic_DNA"/>
</dbReference>
<keyword evidence="6" id="KW-1185">Reference proteome</keyword>
<evidence type="ECO:0000313" key="6">
    <source>
        <dbReference type="Proteomes" id="UP001156669"/>
    </source>
</evidence>
<gene>
    <name evidence="5" type="ORF">GCM10007906_43270</name>
</gene>
<evidence type="ECO:0000313" key="5">
    <source>
        <dbReference type="EMBL" id="GLR06739.1"/>
    </source>
</evidence>
<keyword evidence="1" id="KW-0805">Transcription regulation</keyword>
<dbReference type="Gene3D" id="1.10.10.60">
    <property type="entry name" value="Homeodomain-like"/>
    <property type="match status" value="1"/>
</dbReference>
<dbReference type="PANTHER" id="PTHR46796:SF13">
    <property type="entry name" value="HTH-TYPE TRANSCRIPTIONAL ACTIVATOR RHAS"/>
    <property type="match status" value="1"/>
</dbReference>
<sequence>MIAWKQSLPEYEWLIHQVWYLEVPEGEVIDPKPHLIPNPRAHLLFTPPEQGYSYDTGDTKLAGKGCHLLTANEHLLLLEDMAPIKRIGITFRPGGLHAIESLFSDASQVAAINQCEWFDWLNTAFDERFQQGLWQLELELQDSPQCLLGYIKRHLDALDIEPCRTKPFLVSQKAVSVMDAQALLSPELAMDIDEIAKQCACSRRTLERSFKQVVGLSVKQYQQMARLEQMILTLYKQQEAIDWASFSQQFGFSDQSHLIRTLKQQLRKTPSKYLKKRDLTIDIYGDFEL</sequence>
<protein>
    <recommendedName>
        <fullName evidence="4">HTH araC/xylS-type domain-containing protein</fullName>
    </recommendedName>
</protein>
<evidence type="ECO:0000259" key="4">
    <source>
        <dbReference type="PROSITE" id="PS01124"/>
    </source>
</evidence>
<feature type="domain" description="HTH araC/xylS-type" evidence="4">
    <location>
        <begin position="172"/>
        <end position="276"/>
    </location>
</feature>
<dbReference type="SMART" id="SM00342">
    <property type="entry name" value="HTH_ARAC"/>
    <property type="match status" value="1"/>
</dbReference>
<dbReference type="PROSITE" id="PS01124">
    <property type="entry name" value="HTH_ARAC_FAMILY_2"/>
    <property type="match status" value="1"/>
</dbReference>
<name>A0ABQ5Y9H1_9VIBR</name>
<proteinExistence type="predicted"/>